<dbReference type="Proteomes" id="UP000239197">
    <property type="component" value="Chromosome"/>
</dbReference>
<dbReference type="EMBL" id="CP019062">
    <property type="protein sequence ID" value="AVF34622.1"/>
    <property type="molecule type" value="Genomic_DNA"/>
</dbReference>
<gene>
    <name evidence="1" type="ORF">BV494_06630</name>
</gene>
<dbReference type="KEGG" id="rox:BV494_06630"/>
<sequence length="87" mass="8866">MDDLCIRVGSGWQDAGTHFCSKPGLAAQTGPEAMSFGRLGFLLLPLGKGKAGMGFEMATLKVSCLLNPLPASPFAGGGAQQPLAKAC</sequence>
<keyword evidence="2" id="KW-1185">Reference proteome</keyword>
<evidence type="ECO:0000313" key="2">
    <source>
        <dbReference type="Proteomes" id="UP000239197"/>
    </source>
</evidence>
<organism evidence="1 2">
    <name type="scientific">Rahnella sikkimica</name>
    <dbReference type="NCBI Taxonomy" id="1805933"/>
    <lineage>
        <taxon>Bacteria</taxon>
        <taxon>Pseudomonadati</taxon>
        <taxon>Pseudomonadota</taxon>
        <taxon>Gammaproteobacteria</taxon>
        <taxon>Enterobacterales</taxon>
        <taxon>Yersiniaceae</taxon>
        <taxon>Rahnella</taxon>
    </lineage>
</organism>
<reference evidence="2" key="1">
    <citation type="submission" date="2017-01" db="EMBL/GenBank/DDBJ databases">
        <title>Genome sequence of Rouxiella sp. ERMR1:05.</title>
        <authorList>
            <person name="Kumar R."/>
            <person name="Singh D."/>
            <person name="Kumar S."/>
        </authorList>
    </citation>
    <scope>NUCLEOTIDE SEQUENCE [LARGE SCALE GENOMIC DNA]</scope>
    <source>
        <strain evidence="2">ERMR1:05</strain>
    </source>
</reference>
<evidence type="ECO:0000313" key="1">
    <source>
        <dbReference type="EMBL" id="AVF34622.1"/>
    </source>
</evidence>
<accession>A0A2L1UNX4</accession>
<dbReference type="AlphaFoldDB" id="A0A2L1UNX4"/>
<protein>
    <submittedName>
        <fullName evidence="1">Uncharacterized protein</fullName>
    </submittedName>
</protein>
<name>A0A2L1UNX4_9GAMM</name>
<proteinExistence type="predicted"/>